<dbReference type="EMBL" id="FR799554">
    <property type="protein sequence ID" value="CBZ22989.1"/>
    <property type="molecule type" value="Genomic_DNA"/>
</dbReference>
<dbReference type="Proteomes" id="UP000007259">
    <property type="component" value="Chromosome 1"/>
</dbReference>
<dbReference type="GeneID" id="13453201"/>
<dbReference type="CDD" id="cd23710">
    <property type="entry name" value="mL85"/>
    <property type="match status" value="1"/>
</dbReference>
<dbReference type="RefSeq" id="XP_003871531.1">
    <property type="nucleotide sequence ID" value="XM_003871482.1"/>
</dbReference>
<dbReference type="VEuPathDB" id="TriTrypDB:LmxM.01.0060"/>
<proteinExistence type="predicted"/>
<dbReference type="OMA" id="KERANIN"/>
<reference evidence="2 3" key="1">
    <citation type="journal article" date="2011" name="Genome Res.">
        <title>Chromosome and gene copy number variation allow major structural change between species and strains of Leishmania.</title>
        <authorList>
            <person name="Rogers M.B."/>
            <person name="Hilley J.D."/>
            <person name="Dickens N.J."/>
            <person name="Wilkes J."/>
            <person name="Bates P.A."/>
            <person name="Depledge D.P."/>
            <person name="Harris D."/>
            <person name="Her Y."/>
            <person name="Herzyk P."/>
            <person name="Imamura H."/>
            <person name="Otto T.D."/>
            <person name="Sanders M."/>
            <person name="Seeger K."/>
            <person name="Dujardin J.C."/>
            <person name="Berriman M."/>
            <person name="Smith D.F."/>
            <person name="Hertz-Fowler C."/>
            <person name="Mottram J.C."/>
        </authorList>
    </citation>
    <scope>NUCLEOTIDE SEQUENCE [LARGE SCALE GENOMIC DNA]</scope>
    <source>
        <strain evidence="2 3">MHOM/GT/2001/U1103</strain>
    </source>
</reference>
<gene>
    <name evidence="2" type="ORF">LMXM_01_0060</name>
</gene>
<dbReference type="KEGG" id="lmi:LMXM_01_0060"/>
<dbReference type="AlphaFoldDB" id="E9AJ92"/>
<name>E9AJ92_LEIMU</name>
<evidence type="ECO:0000256" key="1">
    <source>
        <dbReference type="SAM" id="MobiDB-lite"/>
    </source>
</evidence>
<evidence type="ECO:0000313" key="3">
    <source>
        <dbReference type="Proteomes" id="UP000007259"/>
    </source>
</evidence>
<organism evidence="2 3">
    <name type="scientific">Leishmania mexicana (strain MHOM/GT/2001/U1103)</name>
    <dbReference type="NCBI Taxonomy" id="929439"/>
    <lineage>
        <taxon>Eukaryota</taxon>
        <taxon>Discoba</taxon>
        <taxon>Euglenozoa</taxon>
        <taxon>Kinetoplastea</taxon>
        <taxon>Metakinetoplastina</taxon>
        <taxon>Trypanosomatida</taxon>
        <taxon>Trypanosomatidae</taxon>
        <taxon>Leishmaniinae</taxon>
        <taxon>Leishmania</taxon>
    </lineage>
</organism>
<keyword evidence="3" id="KW-1185">Reference proteome</keyword>
<dbReference type="OrthoDB" id="277830at2759"/>
<sequence length="251" mass="27619">MRRLPRLCTRLIGCCGATASGSSSSSGSAAVLAAVAAPSALVLAARGIATSGRVTNEDRRWWLVHLECAPDVTPGTFVSWLDCCGTHTTKKLIERNIWTIEQVAELDSDRVDELKYKEGCLKMDVVWEHARTIITPLKQREVSGGVESQLQSRILELRKKRELERQRELIAKERATVSDKREETLRKLRESIAAKKAALRKKLDEKHGEATPAAAERASTEAHRGTAEAAVEDEAVGNIVDRMSGEKPPRG</sequence>
<evidence type="ECO:0000313" key="2">
    <source>
        <dbReference type="EMBL" id="CBZ22989.1"/>
    </source>
</evidence>
<dbReference type="PhylomeDB" id="E9AJ92"/>
<feature type="region of interest" description="Disordered" evidence="1">
    <location>
        <begin position="199"/>
        <end position="251"/>
    </location>
</feature>
<protein>
    <submittedName>
        <fullName evidence="2">Uncharacterized protein</fullName>
    </submittedName>
</protein>
<accession>E9AJ92</accession>